<name>A0AC61QRX7_9BACT</name>
<comment type="caution">
    <text evidence="1">The sequence shown here is derived from an EMBL/GenBank/DDBJ whole genome shotgun (WGS) entry which is preliminary data.</text>
</comment>
<gene>
    <name evidence="1" type="ORF">E5358_04660</name>
</gene>
<dbReference type="Proteomes" id="UP000308886">
    <property type="component" value="Unassembled WGS sequence"/>
</dbReference>
<evidence type="ECO:0000313" key="1">
    <source>
        <dbReference type="EMBL" id="TGX82956.1"/>
    </source>
</evidence>
<reference evidence="1" key="1">
    <citation type="submission" date="2019-04" db="EMBL/GenBank/DDBJ databases">
        <title>Microbes associate with the intestines of laboratory mice.</title>
        <authorList>
            <person name="Navarre W."/>
            <person name="Wong E."/>
            <person name="Huang K."/>
            <person name="Tropini C."/>
            <person name="Ng K."/>
            <person name="Yu B."/>
        </authorList>
    </citation>
    <scope>NUCLEOTIDE SEQUENCE</scope>
    <source>
        <strain evidence="1">NM73_A23</strain>
    </source>
</reference>
<dbReference type="EMBL" id="SRZC01000006">
    <property type="protein sequence ID" value="TGX82956.1"/>
    <property type="molecule type" value="Genomic_DNA"/>
</dbReference>
<accession>A0AC61QRX7</accession>
<protein>
    <submittedName>
        <fullName evidence="1">MobA protein</fullName>
    </submittedName>
</protein>
<keyword evidence="2" id="KW-1185">Reference proteome</keyword>
<proteinExistence type="predicted"/>
<organism evidence="1 2">
    <name type="scientific">Palleniella muris</name>
    <dbReference type="NCBI Taxonomy" id="3038145"/>
    <lineage>
        <taxon>Bacteria</taxon>
        <taxon>Pseudomonadati</taxon>
        <taxon>Bacteroidota</taxon>
        <taxon>Bacteroidia</taxon>
        <taxon>Bacteroidales</taxon>
        <taxon>Prevotellaceae</taxon>
        <taxon>Palleniella</taxon>
    </lineage>
</organism>
<sequence>MKQVNYRGGRHKKADPSTAFRCSVNFTASEQARLLEMQEKTGIASLSAFIKMQLFGKTFKVHYIDDNSRIFISNLSDFNNQYRQIVNDYDLLVQTLKENFTEKKALKCLYALEQETIKLVKLNREIVALAKDFDEQWLQKSQ</sequence>
<evidence type="ECO:0000313" key="2">
    <source>
        <dbReference type="Proteomes" id="UP000308886"/>
    </source>
</evidence>